<name>L8FRA7_PSED2</name>
<organism evidence="6 7">
    <name type="scientific">Pseudogymnoascus destructans (strain ATCC MYA-4855 / 20631-21)</name>
    <name type="common">Bat white-nose syndrome fungus</name>
    <name type="synonym">Geomyces destructans</name>
    <dbReference type="NCBI Taxonomy" id="658429"/>
    <lineage>
        <taxon>Eukaryota</taxon>
        <taxon>Fungi</taxon>
        <taxon>Dikarya</taxon>
        <taxon>Ascomycota</taxon>
        <taxon>Pezizomycotina</taxon>
        <taxon>Leotiomycetes</taxon>
        <taxon>Thelebolales</taxon>
        <taxon>Thelebolaceae</taxon>
        <taxon>Pseudogymnoascus</taxon>
    </lineage>
</organism>
<dbReference type="Proteomes" id="UP000011064">
    <property type="component" value="Unassembled WGS sequence"/>
</dbReference>
<evidence type="ECO:0000313" key="7">
    <source>
        <dbReference type="Proteomes" id="UP000011064"/>
    </source>
</evidence>
<gene>
    <name evidence="6" type="ORF">GMDG_05858</name>
</gene>
<dbReference type="InterPro" id="IPR007125">
    <property type="entry name" value="H2A/H2B/H3"/>
</dbReference>
<evidence type="ECO:0000256" key="3">
    <source>
        <dbReference type="ARBA" id="ARBA00022454"/>
    </source>
</evidence>
<dbReference type="SUPFAM" id="SSF47113">
    <property type="entry name" value="Histone-fold"/>
    <property type="match status" value="1"/>
</dbReference>
<evidence type="ECO:0000256" key="4">
    <source>
        <dbReference type="ARBA" id="ARBA00023269"/>
    </source>
</evidence>
<dbReference type="Gene3D" id="1.10.20.10">
    <property type="entry name" value="Histone, subunit A"/>
    <property type="match status" value="1"/>
</dbReference>
<dbReference type="GO" id="GO:0000786">
    <property type="term" value="C:nucleosome"/>
    <property type="evidence" value="ECO:0007669"/>
    <property type="project" value="UniProtKB-KW"/>
</dbReference>
<dbReference type="Pfam" id="PF00125">
    <property type="entry name" value="Histone"/>
    <property type="match status" value="1"/>
</dbReference>
<dbReference type="GO" id="GO:0003677">
    <property type="term" value="F:DNA binding"/>
    <property type="evidence" value="ECO:0007669"/>
    <property type="project" value="InterPro"/>
</dbReference>
<keyword evidence="7" id="KW-1185">Reference proteome</keyword>
<accession>L8FRA7</accession>
<evidence type="ECO:0000313" key="6">
    <source>
        <dbReference type="EMBL" id="ELR03003.1"/>
    </source>
</evidence>
<dbReference type="InterPro" id="IPR000164">
    <property type="entry name" value="Histone_H3/CENP-A"/>
</dbReference>
<dbReference type="HOGENOM" id="CLU_078295_7_1_1"/>
<dbReference type="GO" id="GO:0046982">
    <property type="term" value="F:protein heterodimerization activity"/>
    <property type="evidence" value="ECO:0007669"/>
    <property type="project" value="InterPro"/>
</dbReference>
<keyword evidence="3" id="KW-0158">Chromosome</keyword>
<dbReference type="InterPro" id="IPR009072">
    <property type="entry name" value="Histone-fold"/>
</dbReference>
<dbReference type="OrthoDB" id="3439132at2759"/>
<keyword evidence="4" id="KW-0238">DNA-binding</keyword>
<reference evidence="7" key="1">
    <citation type="submission" date="2010-09" db="EMBL/GenBank/DDBJ databases">
        <title>The genome sequence of Geomyces destructans 20631-21.</title>
        <authorList>
            <consortium name="The Broad Institute Genome Sequencing Platform"/>
            <person name="Cuomo C.A."/>
            <person name="Blehert D.S."/>
            <person name="Lorch J.M."/>
            <person name="Young S.K."/>
            <person name="Zeng Q."/>
            <person name="Gargeya S."/>
            <person name="Fitzgerald M."/>
            <person name="Haas B."/>
            <person name="Abouelleil A."/>
            <person name="Alvarado L."/>
            <person name="Arachchi H.M."/>
            <person name="Berlin A."/>
            <person name="Brown A."/>
            <person name="Chapman S.B."/>
            <person name="Chen Z."/>
            <person name="Dunbar C."/>
            <person name="Freedman E."/>
            <person name="Gearin G."/>
            <person name="Gellesch M."/>
            <person name="Goldberg J."/>
            <person name="Griggs A."/>
            <person name="Gujja S."/>
            <person name="Heiman D."/>
            <person name="Howarth C."/>
            <person name="Larson L."/>
            <person name="Lui A."/>
            <person name="MacDonald P.J.P."/>
            <person name="Montmayeur A."/>
            <person name="Murphy C."/>
            <person name="Neiman D."/>
            <person name="Pearson M."/>
            <person name="Priest M."/>
            <person name="Roberts A."/>
            <person name="Saif S."/>
            <person name="Shea T."/>
            <person name="Shenoy N."/>
            <person name="Sisk P."/>
            <person name="Stolte C."/>
            <person name="Sykes S."/>
            <person name="Wortman J."/>
            <person name="Nusbaum C."/>
            <person name="Birren B."/>
        </authorList>
    </citation>
    <scope>NUCLEOTIDE SEQUENCE [LARGE SCALE GENOMIC DNA]</scope>
    <source>
        <strain evidence="7">ATCC MYA-4855 / 20631-21</strain>
    </source>
</reference>
<sequence>MPSEKPHRKHPQTLQSTQKPKCCWKSGVVARRQIKRYQKLMEPLIPRAPFIRLIREDLKVDFRLQSSAVSVLQEAAEMTLVKEFEMTQLAAIYAKRVMIQQKDMKLVQAMCLHMTGFAFPGMKE</sequence>
<proteinExistence type="inferred from homology"/>
<dbReference type="VEuPathDB" id="FungiDB:GMDG_05858"/>
<dbReference type="AlphaFoldDB" id="L8FRA7"/>
<dbReference type="GO" id="GO:0030527">
    <property type="term" value="F:structural constituent of chromatin"/>
    <property type="evidence" value="ECO:0007669"/>
    <property type="project" value="InterPro"/>
</dbReference>
<dbReference type="STRING" id="658429.L8FRA7"/>
<dbReference type="PANTHER" id="PTHR11426">
    <property type="entry name" value="HISTONE H3"/>
    <property type="match status" value="1"/>
</dbReference>
<keyword evidence="4" id="KW-0544">Nucleosome core</keyword>
<evidence type="ECO:0000259" key="5">
    <source>
        <dbReference type="Pfam" id="PF00125"/>
    </source>
</evidence>
<evidence type="ECO:0000256" key="1">
    <source>
        <dbReference type="ARBA" id="ARBA00004286"/>
    </source>
</evidence>
<dbReference type="InParanoid" id="L8FRA7"/>
<feature type="domain" description="Core Histone H2A/H2B/H3" evidence="5">
    <location>
        <begin position="27"/>
        <end position="107"/>
    </location>
</feature>
<comment type="subcellular location">
    <subcellularLocation>
        <location evidence="1">Chromosome</location>
    </subcellularLocation>
</comment>
<evidence type="ECO:0000256" key="2">
    <source>
        <dbReference type="ARBA" id="ARBA00010343"/>
    </source>
</evidence>
<protein>
    <recommendedName>
        <fullName evidence="5">Core Histone H2A/H2B/H3 domain-containing protein</fullName>
    </recommendedName>
</protein>
<dbReference type="EMBL" id="GL573300">
    <property type="protein sequence ID" value="ELR03003.1"/>
    <property type="molecule type" value="Genomic_DNA"/>
</dbReference>
<dbReference type="PRINTS" id="PR00622">
    <property type="entry name" value="HISTONEH3"/>
</dbReference>
<comment type="similarity">
    <text evidence="2">Belongs to the histone H3 family.</text>
</comment>
<dbReference type="SMART" id="SM00428">
    <property type="entry name" value="H3"/>
    <property type="match status" value="1"/>
</dbReference>